<evidence type="ECO:0000313" key="2">
    <source>
        <dbReference type="EMBL" id="GJS83013.1"/>
    </source>
</evidence>
<feature type="region of interest" description="Disordered" evidence="1">
    <location>
        <begin position="1"/>
        <end position="31"/>
    </location>
</feature>
<feature type="compositionally biased region" description="Basic residues" evidence="1">
    <location>
        <begin position="22"/>
        <end position="31"/>
    </location>
</feature>
<gene>
    <name evidence="2" type="ORF">Tco_0749554</name>
</gene>
<comment type="caution">
    <text evidence="2">The sequence shown here is derived from an EMBL/GenBank/DDBJ whole genome shotgun (WGS) entry which is preliminary data.</text>
</comment>
<reference evidence="2" key="1">
    <citation type="journal article" date="2022" name="Int. J. Mol. Sci.">
        <title>Draft Genome of Tanacetum Coccineum: Genomic Comparison of Closely Related Tanacetum-Family Plants.</title>
        <authorList>
            <person name="Yamashiro T."/>
            <person name="Shiraishi A."/>
            <person name="Nakayama K."/>
            <person name="Satake H."/>
        </authorList>
    </citation>
    <scope>NUCLEOTIDE SEQUENCE</scope>
</reference>
<protein>
    <submittedName>
        <fullName evidence="2">Uncharacterized protein</fullName>
    </submittedName>
</protein>
<organism evidence="2 3">
    <name type="scientific">Tanacetum coccineum</name>
    <dbReference type="NCBI Taxonomy" id="301880"/>
    <lineage>
        <taxon>Eukaryota</taxon>
        <taxon>Viridiplantae</taxon>
        <taxon>Streptophyta</taxon>
        <taxon>Embryophyta</taxon>
        <taxon>Tracheophyta</taxon>
        <taxon>Spermatophyta</taxon>
        <taxon>Magnoliopsida</taxon>
        <taxon>eudicotyledons</taxon>
        <taxon>Gunneridae</taxon>
        <taxon>Pentapetalae</taxon>
        <taxon>asterids</taxon>
        <taxon>campanulids</taxon>
        <taxon>Asterales</taxon>
        <taxon>Asteraceae</taxon>
        <taxon>Asteroideae</taxon>
        <taxon>Anthemideae</taxon>
        <taxon>Anthemidinae</taxon>
        <taxon>Tanacetum</taxon>
    </lineage>
</organism>
<evidence type="ECO:0000256" key="1">
    <source>
        <dbReference type="SAM" id="MobiDB-lite"/>
    </source>
</evidence>
<evidence type="ECO:0000313" key="3">
    <source>
        <dbReference type="Proteomes" id="UP001151760"/>
    </source>
</evidence>
<feature type="compositionally biased region" description="Low complexity" evidence="1">
    <location>
        <begin position="1"/>
        <end position="21"/>
    </location>
</feature>
<name>A0ABQ4Z1T1_9ASTR</name>
<keyword evidence="3" id="KW-1185">Reference proteome</keyword>
<dbReference type="EMBL" id="BQNB010010869">
    <property type="protein sequence ID" value="GJS83013.1"/>
    <property type="molecule type" value="Genomic_DNA"/>
</dbReference>
<proteinExistence type="predicted"/>
<reference evidence="2" key="2">
    <citation type="submission" date="2022-01" db="EMBL/GenBank/DDBJ databases">
        <authorList>
            <person name="Yamashiro T."/>
            <person name="Shiraishi A."/>
            <person name="Satake H."/>
            <person name="Nakayama K."/>
        </authorList>
    </citation>
    <scope>NUCLEOTIDE SEQUENCE</scope>
</reference>
<accession>A0ABQ4Z1T1</accession>
<feature type="region of interest" description="Disordered" evidence="1">
    <location>
        <begin position="323"/>
        <end position="355"/>
    </location>
</feature>
<dbReference type="Proteomes" id="UP001151760">
    <property type="component" value="Unassembled WGS sequence"/>
</dbReference>
<sequence>MDNRRPSISSYSPSSRSSTTRTPHRPQRPKKIVKSIWVKKGSTVESQAVLPQNVSIKRSAMITSKQTWNKTEGQIQKRSQGYAIIVKLFLFDHLIELKYCSNPTQSTVAFESTRLDNQSTVLTFRQRQNQPIGLTSSLDDGKWELIAFLSKSFWDRTQRYWHEHSTKILLLDYTLSPSMLEVVSALAAKKKEQGLSTNLRAASMQGKLKAQPIQVLLNSQSACLTSTYCFSTSTRFQEEIQHNHFLDDTADKMLAVTPGFGKENVMELKKYNIGGDPKTLKIEAGPQSPLRPIQVMDYEEQQQLLKFLLQPRPRVLSNYPGPILSQPQPAYQGTFPKDQGKGNMVEEPQKKKMTLQQIRALETTNDEEVARKIQA</sequence>